<keyword evidence="2" id="KW-1185">Reference proteome</keyword>
<evidence type="ECO:0000313" key="2">
    <source>
        <dbReference type="Proteomes" id="UP001143856"/>
    </source>
</evidence>
<organism evidence="1 2">
    <name type="scientific">Xylaria curta</name>
    <dbReference type="NCBI Taxonomy" id="42375"/>
    <lineage>
        <taxon>Eukaryota</taxon>
        <taxon>Fungi</taxon>
        <taxon>Dikarya</taxon>
        <taxon>Ascomycota</taxon>
        <taxon>Pezizomycotina</taxon>
        <taxon>Sordariomycetes</taxon>
        <taxon>Xylariomycetidae</taxon>
        <taxon>Xylariales</taxon>
        <taxon>Xylariaceae</taxon>
        <taxon>Xylaria</taxon>
    </lineage>
</organism>
<sequence>MDQQQQQQQPPPTGGVPGPAGRRLHIAHRRSPSELTPLMSMFQTPGSKLNPSPFSLEPLATSRALIAQKLSVLWSSYLLDRAATATATANPSYPPIHEYGNDAGRPARRWWSVQSFATKYGQHVATDGLSVSQPASTATKHSDGNTEPTNVTPSKPVRPS</sequence>
<comment type="caution">
    <text evidence="1">The sequence shown here is derived from an EMBL/GenBank/DDBJ whole genome shotgun (WGS) entry which is preliminary data.</text>
</comment>
<gene>
    <name evidence="1" type="ORF">NUW58_g5207</name>
</gene>
<proteinExistence type="predicted"/>
<protein>
    <submittedName>
        <fullName evidence="1">Uncharacterized protein</fullName>
    </submittedName>
</protein>
<evidence type="ECO:0000313" key="1">
    <source>
        <dbReference type="EMBL" id="KAJ2986062.1"/>
    </source>
</evidence>
<accession>A0ACC1P385</accession>
<name>A0ACC1P385_9PEZI</name>
<reference evidence="1" key="1">
    <citation type="submission" date="2022-10" db="EMBL/GenBank/DDBJ databases">
        <title>Genome Sequence of Xylaria curta.</title>
        <authorList>
            <person name="Buettner E."/>
        </authorList>
    </citation>
    <scope>NUCLEOTIDE SEQUENCE</scope>
    <source>
        <strain evidence="1">Babe10</strain>
    </source>
</reference>
<dbReference type="EMBL" id="JAPDGR010001002">
    <property type="protein sequence ID" value="KAJ2986062.1"/>
    <property type="molecule type" value="Genomic_DNA"/>
</dbReference>
<dbReference type="Proteomes" id="UP001143856">
    <property type="component" value="Unassembled WGS sequence"/>
</dbReference>